<protein>
    <recommendedName>
        <fullName evidence="5">Arginine/serine-rich coiled-coil protein 2</fullName>
    </recommendedName>
</protein>
<dbReference type="PANTHER" id="PTHR22426">
    <property type="entry name" value="ARGININE_SERINE-RICH COILED-COIL PROTEIN 2"/>
    <property type="match status" value="1"/>
</dbReference>
<accession>A0AAW1H1Y1</accession>
<keyword evidence="2" id="KW-0472">Membrane</keyword>
<gene>
    <name evidence="3" type="ORF">RND81_12G012700</name>
</gene>
<feature type="compositionally biased region" description="Polar residues" evidence="1">
    <location>
        <begin position="1"/>
        <end position="10"/>
    </location>
</feature>
<feature type="compositionally biased region" description="Basic and acidic residues" evidence="1">
    <location>
        <begin position="45"/>
        <end position="107"/>
    </location>
</feature>
<organism evidence="3 4">
    <name type="scientific">Saponaria officinalis</name>
    <name type="common">Common soapwort</name>
    <name type="synonym">Lychnis saponaria</name>
    <dbReference type="NCBI Taxonomy" id="3572"/>
    <lineage>
        <taxon>Eukaryota</taxon>
        <taxon>Viridiplantae</taxon>
        <taxon>Streptophyta</taxon>
        <taxon>Embryophyta</taxon>
        <taxon>Tracheophyta</taxon>
        <taxon>Spermatophyta</taxon>
        <taxon>Magnoliopsida</taxon>
        <taxon>eudicotyledons</taxon>
        <taxon>Gunneridae</taxon>
        <taxon>Pentapetalae</taxon>
        <taxon>Caryophyllales</taxon>
        <taxon>Caryophyllaceae</taxon>
        <taxon>Caryophylleae</taxon>
        <taxon>Saponaria</taxon>
    </lineage>
</organism>
<sequence>MDSNLPSPNEETNEQKAQFRKPTNEAAHRKYRRRSPTPGMSDEDGSPKLDHSYRRNSKASDHEKRSDDRVDDRHSRRSDPYRHSSRGNRHDEHSRYGKHADEDDRRPAKSSYRTGRDSDLRDRQSEYDRSRDRNRDVDRYSRDRSDVAIKKYKEKESSSDRVGYDGRHGSRYDDRDRYSRDKDHRDDKREFKCSRETDNTKDVDASVREDFASKRPKLFSSENTEARKVDETTDSKLTTDQTAINPSDSVASADAAKVAAMKAAELVNKNLTGMGIMTADQKKKLLWGSKKSTTTEETSHRWDSAMFSDRERQEKFNKLMSLRLPWYVWPIVGCEGRRKDDLKTRKQPRRGKTASGFGEAIHCWTPKKRRSNCRFGSVIVFLGSSAEMTSSICLIYVHLYRNFGNFSVVSVESSKPSLKLPFVRICVLLCLVVFIWKMHNIYPITFEKIN</sequence>
<keyword evidence="2" id="KW-1133">Transmembrane helix</keyword>
<evidence type="ECO:0000313" key="4">
    <source>
        <dbReference type="Proteomes" id="UP001443914"/>
    </source>
</evidence>
<keyword evidence="4" id="KW-1185">Reference proteome</keyword>
<feature type="region of interest" description="Disordered" evidence="1">
    <location>
        <begin position="1"/>
        <end position="234"/>
    </location>
</feature>
<feature type="transmembrane region" description="Helical" evidence="2">
    <location>
        <begin position="375"/>
        <end position="398"/>
    </location>
</feature>
<dbReference type="AlphaFoldDB" id="A0AAW1H1Y1"/>
<keyword evidence="2" id="KW-0812">Transmembrane</keyword>
<dbReference type="Proteomes" id="UP001443914">
    <property type="component" value="Unassembled WGS sequence"/>
</dbReference>
<feature type="compositionally biased region" description="Basic and acidic residues" evidence="1">
    <location>
        <begin position="114"/>
        <end position="213"/>
    </location>
</feature>
<dbReference type="EMBL" id="JBDFQZ010000012">
    <property type="protein sequence ID" value="KAK9671195.1"/>
    <property type="molecule type" value="Genomic_DNA"/>
</dbReference>
<comment type="caution">
    <text evidence="3">The sequence shown here is derived from an EMBL/GenBank/DDBJ whole genome shotgun (WGS) entry which is preliminary data.</text>
</comment>
<evidence type="ECO:0000256" key="1">
    <source>
        <dbReference type="SAM" id="MobiDB-lite"/>
    </source>
</evidence>
<dbReference type="PANTHER" id="PTHR22426:SF2">
    <property type="entry name" value="ARGININE_SERINE-RICH COILED-COIL PROTEIN 2"/>
    <property type="match status" value="1"/>
</dbReference>
<evidence type="ECO:0000256" key="2">
    <source>
        <dbReference type="SAM" id="Phobius"/>
    </source>
</evidence>
<evidence type="ECO:0000313" key="3">
    <source>
        <dbReference type="EMBL" id="KAK9671195.1"/>
    </source>
</evidence>
<evidence type="ECO:0008006" key="5">
    <source>
        <dbReference type="Google" id="ProtNLM"/>
    </source>
</evidence>
<proteinExistence type="predicted"/>
<feature type="transmembrane region" description="Helical" evidence="2">
    <location>
        <begin position="418"/>
        <end position="436"/>
    </location>
</feature>
<feature type="compositionally biased region" description="Basic and acidic residues" evidence="1">
    <location>
        <begin position="224"/>
        <end position="234"/>
    </location>
</feature>
<name>A0AAW1H1Y1_SAPOF</name>
<reference evidence="3" key="1">
    <citation type="submission" date="2024-03" db="EMBL/GenBank/DDBJ databases">
        <title>WGS assembly of Saponaria officinalis var. Norfolk2.</title>
        <authorList>
            <person name="Jenkins J."/>
            <person name="Shu S."/>
            <person name="Grimwood J."/>
            <person name="Barry K."/>
            <person name="Goodstein D."/>
            <person name="Schmutz J."/>
            <person name="Leebens-Mack J."/>
            <person name="Osbourn A."/>
        </authorList>
    </citation>
    <scope>NUCLEOTIDE SEQUENCE [LARGE SCALE GENOMIC DNA]</scope>
    <source>
        <strain evidence="3">JIC</strain>
    </source>
</reference>